<evidence type="ECO:0000313" key="5">
    <source>
        <dbReference type="EMBL" id="GAA4394982.1"/>
    </source>
</evidence>
<evidence type="ECO:0000259" key="4">
    <source>
        <dbReference type="PROSITE" id="PS50949"/>
    </source>
</evidence>
<dbReference type="InterPro" id="IPR000524">
    <property type="entry name" value="Tscrpt_reg_HTH_GntR"/>
</dbReference>
<dbReference type="SUPFAM" id="SSF46785">
    <property type="entry name" value="Winged helix' DNA-binding domain"/>
    <property type="match status" value="1"/>
</dbReference>
<gene>
    <name evidence="5" type="ORF">GCM10023147_27640</name>
</gene>
<dbReference type="PANTHER" id="PTHR43537">
    <property type="entry name" value="TRANSCRIPTIONAL REGULATOR, GNTR FAMILY"/>
    <property type="match status" value="1"/>
</dbReference>
<keyword evidence="2" id="KW-0238">DNA-binding</keyword>
<name>A0ABP8JRJ1_9ACTN</name>
<accession>A0ABP8JRJ1</accession>
<reference evidence="6" key="1">
    <citation type="journal article" date="2019" name="Int. J. Syst. Evol. Microbiol.">
        <title>The Global Catalogue of Microorganisms (GCM) 10K type strain sequencing project: providing services to taxonomists for standard genome sequencing and annotation.</title>
        <authorList>
            <consortium name="The Broad Institute Genomics Platform"/>
            <consortium name="The Broad Institute Genome Sequencing Center for Infectious Disease"/>
            <person name="Wu L."/>
            <person name="Ma J."/>
        </authorList>
    </citation>
    <scope>NUCLEOTIDE SEQUENCE [LARGE SCALE GENOMIC DNA]</scope>
    <source>
        <strain evidence="6">JCM 17688</strain>
    </source>
</reference>
<dbReference type="InterPro" id="IPR036388">
    <property type="entry name" value="WH-like_DNA-bd_sf"/>
</dbReference>
<proteinExistence type="predicted"/>
<keyword evidence="1" id="KW-0805">Transcription regulation</keyword>
<protein>
    <submittedName>
        <fullName evidence="5">GntR family transcriptional regulator</fullName>
    </submittedName>
</protein>
<evidence type="ECO:0000256" key="1">
    <source>
        <dbReference type="ARBA" id="ARBA00023015"/>
    </source>
</evidence>
<comment type="caution">
    <text evidence="5">The sequence shown here is derived from an EMBL/GenBank/DDBJ whole genome shotgun (WGS) entry which is preliminary data.</text>
</comment>
<dbReference type="PANTHER" id="PTHR43537:SF24">
    <property type="entry name" value="GLUCONATE OPERON TRANSCRIPTIONAL REPRESSOR"/>
    <property type="match status" value="1"/>
</dbReference>
<dbReference type="Gene3D" id="1.20.120.530">
    <property type="entry name" value="GntR ligand-binding domain-like"/>
    <property type="match status" value="1"/>
</dbReference>
<dbReference type="SMART" id="SM00895">
    <property type="entry name" value="FCD"/>
    <property type="match status" value="1"/>
</dbReference>
<dbReference type="InterPro" id="IPR008920">
    <property type="entry name" value="TF_FadR/GntR_C"/>
</dbReference>
<dbReference type="PROSITE" id="PS50949">
    <property type="entry name" value="HTH_GNTR"/>
    <property type="match status" value="1"/>
</dbReference>
<feature type="domain" description="HTH gntR-type" evidence="4">
    <location>
        <begin position="16"/>
        <end position="83"/>
    </location>
</feature>
<keyword evidence="3" id="KW-0804">Transcription</keyword>
<evidence type="ECO:0000313" key="6">
    <source>
        <dbReference type="Proteomes" id="UP001500635"/>
    </source>
</evidence>
<evidence type="ECO:0000256" key="2">
    <source>
        <dbReference type="ARBA" id="ARBA00023125"/>
    </source>
</evidence>
<dbReference type="EMBL" id="BAABFR010000040">
    <property type="protein sequence ID" value="GAA4394982.1"/>
    <property type="molecule type" value="Genomic_DNA"/>
</dbReference>
<sequence length="243" mass="26573">MAVSTTPAARVRARRTQLPDEVAGYVREQIMSGAVRPGEFIRMEPIAEAVGVSITPVREALLMLSSEGFVTLVPRRGFQVAEFTRQDIRDLFWAQGQLAGELAARASKKITREQMEQLRQLDREAQEAIAHGDVAEIGELGHAFHRVINRAADSDRLARLLASVVKHLPNHFYASIEAHVASVREQHAELLAALEKHQSAKARKIMEAHLAASADHVIALLEERGLWGDDGAAAGDRADGVTA</sequence>
<organism evidence="5 6">
    <name type="scientific">Tsukamurella soli</name>
    <dbReference type="NCBI Taxonomy" id="644556"/>
    <lineage>
        <taxon>Bacteria</taxon>
        <taxon>Bacillati</taxon>
        <taxon>Actinomycetota</taxon>
        <taxon>Actinomycetes</taxon>
        <taxon>Mycobacteriales</taxon>
        <taxon>Tsukamurellaceae</taxon>
        <taxon>Tsukamurella</taxon>
    </lineage>
</organism>
<dbReference type="InterPro" id="IPR011711">
    <property type="entry name" value="GntR_C"/>
</dbReference>
<dbReference type="RefSeq" id="WP_344996730.1">
    <property type="nucleotide sequence ID" value="NZ_BAABFR010000040.1"/>
</dbReference>
<evidence type="ECO:0000256" key="3">
    <source>
        <dbReference type="ARBA" id="ARBA00023163"/>
    </source>
</evidence>
<keyword evidence="6" id="KW-1185">Reference proteome</keyword>
<dbReference type="InterPro" id="IPR036390">
    <property type="entry name" value="WH_DNA-bd_sf"/>
</dbReference>
<dbReference type="Gene3D" id="1.10.10.10">
    <property type="entry name" value="Winged helix-like DNA-binding domain superfamily/Winged helix DNA-binding domain"/>
    <property type="match status" value="1"/>
</dbReference>
<dbReference type="Proteomes" id="UP001500635">
    <property type="component" value="Unassembled WGS sequence"/>
</dbReference>
<dbReference type="SUPFAM" id="SSF48008">
    <property type="entry name" value="GntR ligand-binding domain-like"/>
    <property type="match status" value="1"/>
</dbReference>
<dbReference type="SMART" id="SM00345">
    <property type="entry name" value="HTH_GNTR"/>
    <property type="match status" value="1"/>
</dbReference>
<dbReference type="Pfam" id="PF00392">
    <property type="entry name" value="GntR"/>
    <property type="match status" value="1"/>
</dbReference>
<dbReference type="Pfam" id="PF07729">
    <property type="entry name" value="FCD"/>
    <property type="match status" value="1"/>
</dbReference>